<dbReference type="SUPFAM" id="SSF57196">
    <property type="entry name" value="EGF/Laminin"/>
    <property type="match status" value="4"/>
</dbReference>
<dbReference type="PROSITE" id="PS50026">
    <property type="entry name" value="EGF_3"/>
    <property type="match status" value="4"/>
</dbReference>
<evidence type="ECO:0000256" key="6">
    <source>
        <dbReference type="ARBA" id="ARBA00023157"/>
    </source>
</evidence>
<accession>A0AAJ7T299</accession>
<dbReference type="Gene3D" id="2.60.120.260">
    <property type="entry name" value="Galactose-binding domain-like"/>
    <property type="match status" value="2"/>
</dbReference>
<dbReference type="CDD" id="cd00054">
    <property type="entry name" value="EGF_CA"/>
    <property type="match status" value="3"/>
</dbReference>
<proteinExistence type="predicted"/>
<dbReference type="PROSITE" id="PS00010">
    <property type="entry name" value="ASX_HYDROXYL"/>
    <property type="match status" value="1"/>
</dbReference>
<gene>
    <name evidence="12" type="primary">LOC116941870</name>
</gene>
<dbReference type="InterPro" id="IPR018097">
    <property type="entry name" value="EGF_Ca-bd_CS"/>
</dbReference>
<dbReference type="GO" id="GO:0012505">
    <property type="term" value="C:endomembrane system"/>
    <property type="evidence" value="ECO:0007669"/>
    <property type="project" value="UniProtKB-SubCell"/>
</dbReference>
<dbReference type="SMART" id="SM00181">
    <property type="entry name" value="EGF"/>
    <property type="match status" value="4"/>
</dbReference>
<dbReference type="PROSITE" id="PS01286">
    <property type="entry name" value="FA58C_2"/>
    <property type="match status" value="2"/>
</dbReference>
<evidence type="ECO:0000259" key="10">
    <source>
        <dbReference type="PROSITE" id="PS50026"/>
    </source>
</evidence>
<feature type="domain" description="EGF-like" evidence="10">
    <location>
        <begin position="156"/>
        <end position="192"/>
    </location>
</feature>
<dbReference type="PANTHER" id="PTHR46806">
    <property type="entry name" value="F5/8 TYPE C DOMAIN-CONTAINING PROTEIN"/>
    <property type="match status" value="1"/>
</dbReference>
<dbReference type="AlphaFoldDB" id="A0AAJ7T299"/>
<evidence type="ECO:0000256" key="5">
    <source>
        <dbReference type="ARBA" id="ARBA00023136"/>
    </source>
</evidence>
<dbReference type="PROSITE" id="PS00022">
    <property type="entry name" value="EGF_1"/>
    <property type="match status" value="4"/>
</dbReference>
<name>A0AAJ7T299_PETMA</name>
<keyword evidence="4" id="KW-0130">Cell adhesion</keyword>
<dbReference type="KEGG" id="pmrn:116941870"/>
<dbReference type="PROSITE" id="PS50022">
    <property type="entry name" value="FA58C_3"/>
    <property type="match status" value="2"/>
</dbReference>
<dbReference type="InterPro" id="IPR000421">
    <property type="entry name" value="FA58C"/>
</dbReference>
<dbReference type="SUPFAM" id="SSF49785">
    <property type="entry name" value="Galactose-binding domain-like"/>
    <property type="match status" value="2"/>
</dbReference>
<comment type="subcellular location">
    <subcellularLocation>
        <location evidence="1">Endomembrane system</location>
        <topology evidence="1">Peripheral membrane protein</topology>
    </subcellularLocation>
    <subcellularLocation>
        <location evidence="2">Secreted</location>
    </subcellularLocation>
</comment>
<feature type="domain" description="EGF-like" evidence="10">
    <location>
        <begin position="23"/>
        <end position="63"/>
    </location>
</feature>
<feature type="disulfide bond" evidence="7">
    <location>
        <begin position="144"/>
        <end position="153"/>
    </location>
</feature>
<dbReference type="CDD" id="cd00057">
    <property type="entry name" value="FA58C"/>
    <property type="match status" value="2"/>
</dbReference>
<evidence type="ECO:0000256" key="4">
    <source>
        <dbReference type="ARBA" id="ARBA00022889"/>
    </source>
</evidence>
<feature type="domain" description="F5/8 type C" evidence="9">
    <location>
        <begin position="195"/>
        <end position="351"/>
    </location>
</feature>
<evidence type="ECO:0000256" key="3">
    <source>
        <dbReference type="ARBA" id="ARBA00022525"/>
    </source>
</evidence>
<dbReference type="SMART" id="SM00179">
    <property type="entry name" value="EGF_CA"/>
    <property type="match status" value="2"/>
</dbReference>
<feature type="domain" description="EGF-like" evidence="10">
    <location>
        <begin position="66"/>
        <end position="110"/>
    </location>
</feature>
<feature type="domain" description="EGF-like" evidence="10">
    <location>
        <begin position="111"/>
        <end position="154"/>
    </location>
</feature>
<dbReference type="InterPro" id="IPR000742">
    <property type="entry name" value="EGF"/>
</dbReference>
<comment type="caution">
    <text evidence="7">Lacks conserved residue(s) required for the propagation of feature annotation.</text>
</comment>
<dbReference type="GO" id="GO:0005576">
    <property type="term" value="C:extracellular region"/>
    <property type="evidence" value="ECO:0007669"/>
    <property type="project" value="UniProtKB-SubCell"/>
</dbReference>
<dbReference type="RefSeq" id="XP_032809070.1">
    <property type="nucleotide sequence ID" value="XM_032953179.1"/>
</dbReference>
<protein>
    <submittedName>
        <fullName evidence="12">LOW QUALITY PROTEIN: EGF-like repeat and discoidin I-like domain-containing protein 3</fullName>
    </submittedName>
</protein>
<dbReference type="PROSITE" id="PS01186">
    <property type="entry name" value="EGF_2"/>
    <property type="match status" value="2"/>
</dbReference>
<dbReference type="Gene3D" id="2.10.25.10">
    <property type="entry name" value="Laminin"/>
    <property type="match status" value="4"/>
</dbReference>
<dbReference type="Proteomes" id="UP001318040">
    <property type="component" value="Chromosome 13"/>
</dbReference>
<feature type="signal peptide" evidence="8">
    <location>
        <begin position="1"/>
        <end position="24"/>
    </location>
</feature>
<dbReference type="PANTHER" id="PTHR46806:SF5">
    <property type="entry name" value="F5_8 TYPE C DOMAIN-CONTAINING PROTEIN"/>
    <property type="match status" value="1"/>
</dbReference>
<dbReference type="GO" id="GO:0007155">
    <property type="term" value="P:cell adhesion"/>
    <property type="evidence" value="ECO:0007669"/>
    <property type="project" value="UniProtKB-KW"/>
</dbReference>
<dbReference type="FunFam" id="2.60.120.260:FF:000002">
    <property type="entry name" value="Coagulation factor VIII"/>
    <property type="match status" value="2"/>
</dbReference>
<keyword evidence="3" id="KW-0964">Secreted</keyword>
<evidence type="ECO:0000256" key="7">
    <source>
        <dbReference type="PROSITE-ProRule" id="PRU00076"/>
    </source>
</evidence>
<organism evidence="11 12">
    <name type="scientific">Petromyzon marinus</name>
    <name type="common">Sea lamprey</name>
    <dbReference type="NCBI Taxonomy" id="7757"/>
    <lineage>
        <taxon>Eukaryota</taxon>
        <taxon>Metazoa</taxon>
        <taxon>Chordata</taxon>
        <taxon>Craniata</taxon>
        <taxon>Vertebrata</taxon>
        <taxon>Cyclostomata</taxon>
        <taxon>Hyperoartia</taxon>
        <taxon>Petromyzontiformes</taxon>
        <taxon>Petromyzontidae</taxon>
        <taxon>Petromyzon</taxon>
    </lineage>
</organism>
<keyword evidence="8" id="KW-0732">Signal</keyword>
<dbReference type="InterPro" id="IPR000152">
    <property type="entry name" value="EGF-type_Asp/Asn_hydroxyl_site"/>
</dbReference>
<dbReference type="PROSITE" id="PS01285">
    <property type="entry name" value="FA58C_1"/>
    <property type="match status" value="2"/>
</dbReference>
<evidence type="ECO:0000256" key="2">
    <source>
        <dbReference type="ARBA" id="ARBA00004613"/>
    </source>
</evidence>
<keyword evidence="6 7" id="KW-1015">Disulfide bond</keyword>
<evidence type="ECO:0000259" key="9">
    <source>
        <dbReference type="PROSITE" id="PS50022"/>
    </source>
</evidence>
<sequence>MKMTISSSSILVIWLAAALCGSLGEKCHDGFCANGGTCFLESGKDGTNLKCHCTPEFIGRQCEERLPGPCSRSPCHNGGKCEVQAMGRGDSLEEPFRCSCAPGFKGDLCQEGPCSSSPCHNGGQCEASLGVRGDSIDEEFHCKCPRGFKGQLCTDNIDECLDKPCQNGGICRDLKGDYTCDCPADYTGKNCQLRCGAPLGMEGGGIKSYQISASSMYSGIFGLQKWFPFYARLNRNGLVNAWTPDDQDRSAWIQVDLGRAMRVSGVTTQGARRMGSAEYIKKFTLAFSDDGKMWSGYREARSTKNRIFPGNWDNSTPRVTALSPSITSRYVRLLPTICHNRCTLRMELLGCELTGCSEPLGVKDGRIKDKQMTASGVFHTLGLDFWGWEPHFARLDATGRVNAWTPASCNEQQWLQVDLLRPRRVSGVVTQGARDLGTVQFVRAYKVAHSDDGKSWTLYKDGASGRPKIFAGNYDNNTHKKNMFESPFWARYVRILPTAWFNRITLRVEILGCDE</sequence>
<feature type="domain" description="F5/8 type C" evidence="9">
    <location>
        <begin position="356"/>
        <end position="513"/>
    </location>
</feature>
<keyword evidence="11" id="KW-1185">Reference proteome</keyword>
<dbReference type="Pfam" id="PF00008">
    <property type="entry name" value="EGF"/>
    <property type="match status" value="3"/>
</dbReference>
<dbReference type="GO" id="GO:0005509">
    <property type="term" value="F:calcium ion binding"/>
    <property type="evidence" value="ECO:0007669"/>
    <property type="project" value="InterPro"/>
</dbReference>
<dbReference type="PROSITE" id="PS01187">
    <property type="entry name" value="EGF_CA"/>
    <property type="match status" value="1"/>
</dbReference>
<dbReference type="SMART" id="SM00231">
    <property type="entry name" value="FA58C"/>
    <property type="match status" value="2"/>
</dbReference>
<reference evidence="12" key="1">
    <citation type="submission" date="2025-08" db="UniProtKB">
        <authorList>
            <consortium name="RefSeq"/>
        </authorList>
    </citation>
    <scope>IDENTIFICATION</scope>
    <source>
        <tissue evidence="12">Sperm</tissue>
    </source>
</reference>
<keyword evidence="5" id="KW-0472">Membrane</keyword>
<dbReference type="PRINTS" id="PR00010">
    <property type="entry name" value="EGFBLOOD"/>
</dbReference>
<dbReference type="FunFam" id="2.10.25.10:FF:000246">
    <property type="entry name" value="EGF-like repeat and discoidin I-like domain-containing protein 3"/>
    <property type="match status" value="1"/>
</dbReference>
<evidence type="ECO:0000256" key="1">
    <source>
        <dbReference type="ARBA" id="ARBA00004184"/>
    </source>
</evidence>
<evidence type="ECO:0000313" key="11">
    <source>
        <dbReference type="Proteomes" id="UP001318040"/>
    </source>
</evidence>
<keyword evidence="7" id="KW-0245">EGF-like domain</keyword>
<dbReference type="Pfam" id="PF00754">
    <property type="entry name" value="F5_F8_type_C"/>
    <property type="match status" value="2"/>
</dbReference>
<dbReference type="GO" id="GO:0005886">
    <property type="term" value="C:plasma membrane"/>
    <property type="evidence" value="ECO:0007669"/>
    <property type="project" value="TreeGrafter"/>
</dbReference>
<dbReference type="InterPro" id="IPR050633">
    <property type="entry name" value="Neuropilin_MCO_CoagFactor"/>
</dbReference>
<dbReference type="GO" id="GO:0038023">
    <property type="term" value="F:signaling receptor activity"/>
    <property type="evidence" value="ECO:0007669"/>
    <property type="project" value="TreeGrafter"/>
</dbReference>
<dbReference type="InterPro" id="IPR001881">
    <property type="entry name" value="EGF-like_Ca-bd_dom"/>
</dbReference>
<feature type="disulfide bond" evidence="7">
    <location>
        <begin position="53"/>
        <end position="62"/>
    </location>
</feature>
<feature type="chain" id="PRO_5042500466" evidence="8">
    <location>
        <begin position="25"/>
        <end position="515"/>
    </location>
</feature>
<feature type="disulfide bond" evidence="7">
    <location>
        <begin position="100"/>
        <end position="109"/>
    </location>
</feature>
<evidence type="ECO:0000256" key="8">
    <source>
        <dbReference type="SAM" id="SignalP"/>
    </source>
</evidence>
<feature type="disulfide bond" evidence="7">
    <location>
        <begin position="182"/>
        <end position="191"/>
    </location>
</feature>
<evidence type="ECO:0000313" key="12">
    <source>
        <dbReference type="RefSeq" id="XP_032809070.1"/>
    </source>
</evidence>
<dbReference type="InterPro" id="IPR008979">
    <property type="entry name" value="Galactose-bd-like_sf"/>
</dbReference>